<keyword evidence="7" id="KW-0472">Membrane</keyword>
<reference evidence="10" key="1">
    <citation type="submission" date="2025-08" db="UniProtKB">
        <authorList>
            <consortium name="RefSeq"/>
        </authorList>
    </citation>
    <scope>IDENTIFICATION</scope>
</reference>
<evidence type="ECO:0000256" key="6">
    <source>
        <dbReference type="ARBA" id="ARBA00041911"/>
    </source>
</evidence>
<evidence type="ECO:0000313" key="9">
    <source>
        <dbReference type="Proteomes" id="UP001652625"/>
    </source>
</evidence>
<keyword evidence="7" id="KW-1133">Transmembrane helix</keyword>
<dbReference type="InterPro" id="IPR002013">
    <property type="entry name" value="SAC_dom"/>
</dbReference>
<feature type="domain" description="SAC" evidence="8">
    <location>
        <begin position="124"/>
        <end position="455"/>
    </location>
</feature>
<evidence type="ECO:0000256" key="3">
    <source>
        <dbReference type="ARBA" id="ARBA00036807"/>
    </source>
</evidence>
<proteinExistence type="predicted"/>
<name>A0ABM4DL37_HYDVU</name>
<evidence type="ECO:0000256" key="1">
    <source>
        <dbReference type="ARBA" id="ARBA00013038"/>
    </source>
</evidence>
<dbReference type="EC" id="3.1.3.64" evidence="1"/>
<dbReference type="Pfam" id="PF02383">
    <property type="entry name" value="Syja_N"/>
    <property type="match status" value="1"/>
</dbReference>
<dbReference type="GeneID" id="136072000"/>
<evidence type="ECO:0000313" key="10">
    <source>
        <dbReference type="RefSeq" id="XP_065675256.1"/>
    </source>
</evidence>
<feature type="transmembrane region" description="Helical" evidence="7">
    <location>
        <begin position="525"/>
        <end position="545"/>
    </location>
</feature>
<evidence type="ECO:0000256" key="4">
    <source>
        <dbReference type="ARBA" id="ARBA00040795"/>
    </source>
</evidence>
<gene>
    <name evidence="10" type="primary">LOC136072000</name>
</gene>
<dbReference type="PANTHER" id="PTHR45662">
    <property type="entry name" value="PHOSPHATIDYLINOSITIDE PHOSPHATASE SAC1"/>
    <property type="match status" value="1"/>
</dbReference>
<feature type="transmembrane region" description="Helical" evidence="7">
    <location>
        <begin position="557"/>
        <end position="576"/>
    </location>
</feature>
<evidence type="ECO:0000256" key="5">
    <source>
        <dbReference type="ARBA" id="ARBA00041396"/>
    </source>
</evidence>
<organism evidence="9 10">
    <name type="scientific">Hydra vulgaris</name>
    <name type="common">Hydra</name>
    <name type="synonym">Hydra attenuata</name>
    <dbReference type="NCBI Taxonomy" id="6087"/>
    <lineage>
        <taxon>Eukaryota</taxon>
        <taxon>Metazoa</taxon>
        <taxon>Cnidaria</taxon>
        <taxon>Hydrozoa</taxon>
        <taxon>Hydroidolina</taxon>
        <taxon>Anthoathecata</taxon>
        <taxon>Aplanulata</taxon>
        <taxon>Hydridae</taxon>
        <taxon>Hydra</taxon>
    </lineage>
</organism>
<evidence type="ECO:0000256" key="7">
    <source>
        <dbReference type="SAM" id="Phobius"/>
    </source>
</evidence>
<sequence length="597" mass="68787">MGIYKVLRLYTTAEKFYVQPLVHVGENPKILEIDRLTNELFLNENKGQIPPRSAEVREIYGILGILQLIAGPYLVVVSKRKVVGLINGEEIWQMKEADLIPFPKSTTHLTESQIRDNKIFIQMASSALQTDGFYFSYTFDITHSAQRLYNTSSDFKDAPLYERADHRFVWNQSMLNLFIVQPELSSFVLPLMHGFVEIKKCSIKQYPLDFILISRRSCYRAGTRYNIRGLDESGEAANYVETEQLICCNNEIASFVQTRGSIPLYWSQYPTIKYKPKPMLTPSCNNIEGFKRHIDNQLAYYGKQILINLIDQKGSEKVIGDKFKEIALHSGYNEIQLKYVAFDFHKECSKMRWNRLDLLLDQLKNSIFAMSYFRVQHDRNIVEQQSGVFRTNCIDCLDRTNVVQSMIAKYVLEKQLQAMGVLGVENHITDYSDFELTFKNVWADNADMISHQYTGTGALKTDFTRTGKRSSFGVLQDGVNSLIRYYKNNFADGFRQDGIDLILGNYNISTNDKVSPLKIQTGYKYLALPAIFLIGFSMLIISLLLPATDFRLQLTYILFWGVACLITLYFVSLYGTEFVDKPRLVHKWHKSAKFQST</sequence>
<evidence type="ECO:0000256" key="2">
    <source>
        <dbReference type="ARBA" id="ARBA00036631"/>
    </source>
</evidence>
<comment type="catalytic activity">
    <reaction evidence="3">
        <text>a 1,2-diacyl-sn-glycero-3-phospho-(1D-myo-inositol 4-phosphate) + H2O = a 1,2-diacyl-sn-glycero-3-phospho-(1D-myo-inositol) + phosphate</text>
        <dbReference type="Rhea" id="RHEA:55652"/>
        <dbReference type="ChEBI" id="CHEBI:15377"/>
        <dbReference type="ChEBI" id="CHEBI:43474"/>
        <dbReference type="ChEBI" id="CHEBI:57880"/>
        <dbReference type="ChEBI" id="CHEBI:58178"/>
    </reaction>
    <physiologicalReaction direction="left-to-right" evidence="3">
        <dbReference type="Rhea" id="RHEA:55653"/>
    </physiologicalReaction>
</comment>
<keyword evidence="9" id="KW-1185">Reference proteome</keyword>
<dbReference type="RefSeq" id="XP_065675256.1">
    <property type="nucleotide sequence ID" value="XM_065819184.1"/>
</dbReference>
<dbReference type="PROSITE" id="PS50275">
    <property type="entry name" value="SAC"/>
    <property type="match status" value="1"/>
</dbReference>
<dbReference type="PANTHER" id="PTHR45662:SF2">
    <property type="entry name" value="PHOSPHATIDYLINOSITOL-3-PHOSPHATASE SAC1"/>
    <property type="match status" value="1"/>
</dbReference>
<evidence type="ECO:0000259" key="8">
    <source>
        <dbReference type="PROSITE" id="PS50275"/>
    </source>
</evidence>
<keyword evidence="7" id="KW-0812">Transmembrane</keyword>
<protein>
    <recommendedName>
        <fullName evidence="4">Phosphatidylinositol-3-phosphatase SAC1</fullName>
        <ecNumber evidence="1">3.1.3.64</ecNumber>
    </recommendedName>
    <alternativeName>
        <fullName evidence="6">Phosphatidylinositol-4-phosphate phosphatase</fullName>
    </alternativeName>
    <alternativeName>
        <fullName evidence="5">Suppressor of actin mutations 1-like protein</fullName>
    </alternativeName>
</protein>
<comment type="catalytic activity">
    <reaction evidence="2">
        <text>a 1,2-diacyl-sn-glycero-3-phospho-(1D-myo-inositol-3-phosphate) + H2O = a 1,2-diacyl-sn-glycero-3-phospho-(1D-myo-inositol) + phosphate</text>
        <dbReference type="Rhea" id="RHEA:12316"/>
        <dbReference type="ChEBI" id="CHEBI:15377"/>
        <dbReference type="ChEBI" id="CHEBI:43474"/>
        <dbReference type="ChEBI" id="CHEBI:57880"/>
        <dbReference type="ChEBI" id="CHEBI:58088"/>
        <dbReference type="EC" id="3.1.3.64"/>
    </reaction>
    <physiologicalReaction direction="left-to-right" evidence="2">
        <dbReference type="Rhea" id="RHEA:12317"/>
    </physiologicalReaction>
</comment>
<dbReference type="Proteomes" id="UP001652625">
    <property type="component" value="Chromosome 15"/>
</dbReference>
<accession>A0ABM4DL37</accession>